<dbReference type="Proteomes" id="UP001189429">
    <property type="component" value="Unassembled WGS sequence"/>
</dbReference>
<name>A0ABN9WP67_9DINO</name>
<reference evidence="1" key="1">
    <citation type="submission" date="2023-10" db="EMBL/GenBank/DDBJ databases">
        <authorList>
            <person name="Chen Y."/>
            <person name="Shah S."/>
            <person name="Dougan E. K."/>
            <person name="Thang M."/>
            <person name="Chan C."/>
        </authorList>
    </citation>
    <scope>NUCLEOTIDE SEQUENCE [LARGE SCALE GENOMIC DNA]</scope>
</reference>
<dbReference type="EMBL" id="CAUYUJ010018990">
    <property type="protein sequence ID" value="CAK0887812.1"/>
    <property type="molecule type" value="Genomic_DNA"/>
</dbReference>
<accession>A0ABN9WP67</accession>
<proteinExistence type="predicted"/>
<protein>
    <submittedName>
        <fullName evidence="1">Uncharacterized protein</fullName>
    </submittedName>
</protein>
<comment type="caution">
    <text evidence="1">The sequence shown here is derived from an EMBL/GenBank/DDBJ whole genome shotgun (WGS) entry which is preliminary data.</text>
</comment>
<keyword evidence="2" id="KW-1185">Reference proteome</keyword>
<organism evidence="1 2">
    <name type="scientific">Prorocentrum cordatum</name>
    <dbReference type="NCBI Taxonomy" id="2364126"/>
    <lineage>
        <taxon>Eukaryota</taxon>
        <taxon>Sar</taxon>
        <taxon>Alveolata</taxon>
        <taxon>Dinophyceae</taxon>
        <taxon>Prorocentrales</taxon>
        <taxon>Prorocentraceae</taxon>
        <taxon>Prorocentrum</taxon>
    </lineage>
</organism>
<sequence>MQQLQAQPVDIKDLLYIIRADVLGLGYEQGCGEAQKVVDEALNECKHPGLDVIVNEKFEDGGKEKTDKVVHEKIYGEDKLQNVEKDAVEDKIGKVVQISDGYGSKEKSIAESNTDAEDEQKDLDVIGNDRFDVVDDSIGKAGNDSDCYGSKQKNIVEPNIHGEDKQEDIEVTGSDSFEDGGNGIVGNTCEEWGTDKEQECGELLNLLRACARTARHDGTDPCELLAPMLKGLPIEQRSRAEAAIWPRRAREACPVSDLARRC</sequence>
<evidence type="ECO:0000313" key="2">
    <source>
        <dbReference type="Proteomes" id="UP001189429"/>
    </source>
</evidence>
<gene>
    <name evidence="1" type="ORF">PCOR1329_LOCUS68772</name>
</gene>
<evidence type="ECO:0000313" key="1">
    <source>
        <dbReference type="EMBL" id="CAK0887812.1"/>
    </source>
</evidence>